<name>A0A916X2L6_9HYPH</name>
<evidence type="ECO:0000313" key="3">
    <source>
        <dbReference type="Proteomes" id="UP000605148"/>
    </source>
</evidence>
<keyword evidence="3" id="KW-1185">Reference proteome</keyword>
<proteinExistence type="predicted"/>
<feature type="chain" id="PRO_5036872679" evidence="1">
    <location>
        <begin position="19"/>
        <end position="159"/>
    </location>
</feature>
<reference evidence="2" key="1">
    <citation type="journal article" date="2014" name="Int. J. Syst. Evol. Microbiol.">
        <title>Complete genome sequence of Corynebacterium casei LMG S-19264T (=DSM 44701T), isolated from a smear-ripened cheese.</title>
        <authorList>
            <consortium name="US DOE Joint Genome Institute (JGI-PGF)"/>
            <person name="Walter F."/>
            <person name="Albersmeier A."/>
            <person name="Kalinowski J."/>
            <person name="Ruckert C."/>
        </authorList>
    </citation>
    <scope>NUCLEOTIDE SEQUENCE</scope>
    <source>
        <strain evidence="2">CGMCC 1.12426</strain>
    </source>
</reference>
<dbReference type="EMBL" id="BMFA01000009">
    <property type="protein sequence ID" value="GGB55785.1"/>
    <property type="molecule type" value="Genomic_DNA"/>
</dbReference>
<accession>A0A916X2L6</accession>
<feature type="signal peptide" evidence="1">
    <location>
        <begin position="1"/>
        <end position="18"/>
    </location>
</feature>
<dbReference type="Proteomes" id="UP000605148">
    <property type="component" value="Unassembled WGS sequence"/>
</dbReference>
<evidence type="ECO:0000313" key="2">
    <source>
        <dbReference type="EMBL" id="GGB55785.1"/>
    </source>
</evidence>
<reference evidence="2" key="2">
    <citation type="submission" date="2020-09" db="EMBL/GenBank/DDBJ databases">
        <authorList>
            <person name="Sun Q."/>
            <person name="Zhou Y."/>
        </authorList>
    </citation>
    <scope>NUCLEOTIDE SEQUENCE</scope>
    <source>
        <strain evidence="2">CGMCC 1.12426</strain>
    </source>
</reference>
<dbReference type="RefSeq" id="WP_150497267.1">
    <property type="nucleotide sequence ID" value="NZ_BMFA01000009.1"/>
</dbReference>
<evidence type="ECO:0000256" key="1">
    <source>
        <dbReference type="SAM" id="SignalP"/>
    </source>
</evidence>
<keyword evidence="1" id="KW-0732">Signal</keyword>
<protein>
    <submittedName>
        <fullName evidence="2">Uncharacterized protein</fullName>
    </submittedName>
</protein>
<comment type="caution">
    <text evidence="2">The sequence shown here is derived from an EMBL/GenBank/DDBJ whole genome shotgun (WGS) entry which is preliminary data.</text>
</comment>
<dbReference type="AlphaFoldDB" id="A0A916X2L6"/>
<organism evidence="2 3">
    <name type="scientific">Roseibium aquae</name>
    <dbReference type="NCBI Taxonomy" id="1323746"/>
    <lineage>
        <taxon>Bacteria</taxon>
        <taxon>Pseudomonadati</taxon>
        <taxon>Pseudomonadota</taxon>
        <taxon>Alphaproteobacteria</taxon>
        <taxon>Hyphomicrobiales</taxon>
        <taxon>Stappiaceae</taxon>
        <taxon>Roseibium</taxon>
    </lineage>
</organism>
<gene>
    <name evidence="2" type="ORF">GCM10011316_29840</name>
</gene>
<sequence length="159" mass="16977">MKYLLILPLLVACSPVEAEMPTACELLRGVDPEALLGQPAEIVEMSNIDNDAVHMTMCNANPAEGYEGLGVLLRHVKTDDGMTPQARIEAYVEDLKTTMTADVAVEQVDGVGDAGGIWMDMGAQLAFFHGPSLIIATASGSTPKDTARMMAERIDAQLD</sequence>